<evidence type="ECO:0008006" key="3">
    <source>
        <dbReference type="Google" id="ProtNLM"/>
    </source>
</evidence>
<dbReference type="Proteomes" id="UP000693952">
    <property type="component" value="Chromosome"/>
</dbReference>
<accession>A0ABX8MX79</accession>
<protein>
    <recommendedName>
        <fullName evidence="3">Zinc finger RING-type eukaryotic domain-containing protein</fullName>
    </recommendedName>
</protein>
<sequence length="27" mass="2937">MVSLRGCGHSFCLRCLNAGTSNNRGWP</sequence>
<dbReference type="EMBL" id="CP077074">
    <property type="protein sequence ID" value="QXH43851.1"/>
    <property type="molecule type" value="Genomic_DNA"/>
</dbReference>
<reference evidence="1" key="1">
    <citation type="submission" date="2021-06" db="EMBL/GenBank/DDBJ databases">
        <title>Updating the genus Pseudomonas: Description of 43 new species and partition of the Pseudomonas putida group.</title>
        <authorList>
            <person name="Girard L."/>
            <person name="Lood C."/>
            <person name="Vandamme P."/>
            <person name="Rokni-Zadeh H."/>
            <person name="van Noort V."/>
            <person name="Hofte M."/>
            <person name="Lavigne R."/>
            <person name="De Mot R."/>
        </authorList>
    </citation>
    <scope>NUCLEOTIDE SEQUENCE</scope>
    <source>
        <strain evidence="1">CMR12a</strain>
    </source>
</reference>
<keyword evidence="2" id="KW-1185">Reference proteome</keyword>
<dbReference type="SUPFAM" id="SSF57850">
    <property type="entry name" value="RING/U-box"/>
    <property type="match status" value="1"/>
</dbReference>
<evidence type="ECO:0000313" key="1">
    <source>
        <dbReference type="EMBL" id="QXH43851.1"/>
    </source>
</evidence>
<gene>
    <name evidence="1" type="ORF">KSS89_25675</name>
</gene>
<name>A0ABX8MX79_9PSED</name>
<organism evidence="1 2">
    <name type="scientific">Pseudomonas sessilinigenes</name>
    <dbReference type="NCBI Taxonomy" id="658629"/>
    <lineage>
        <taxon>Bacteria</taxon>
        <taxon>Pseudomonadati</taxon>
        <taxon>Pseudomonadota</taxon>
        <taxon>Gammaproteobacteria</taxon>
        <taxon>Pseudomonadales</taxon>
        <taxon>Pseudomonadaceae</taxon>
        <taxon>Pseudomonas</taxon>
    </lineage>
</organism>
<evidence type="ECO:0000313" key="2">
    <source>
        <dbReference type="Proteomes" id="UP000693952"/>
    </source>
</evidence>
<proteinExistence type="predicted"/>